<dbReference type="SUPFAM" id="SSF103473">
    <property type="entry name" value="MFS general substrate transporter"/>
    <property type="match status" value="1"/>
</dbReference>
<feature type="transmembrane region" description="Helical" evidence="7">
    <location>
        <begin position="111"/>
        <end position="133"/>
    </location>
</feature>
<keyword evidence="10" id="KW-1185">Reference proteome</keyword>
<evidence type="ECO:0000256" key="7">
    <source>
        <dbReference type="SAM" id="Phobius"/>
    </source>
</evidence>
<dbReference type="Proteomes" id="UP001308776">
    <property type="component" value="Unassembled WGS sequence"/>
</dbReference>
<comment type="caution">
    <text evidence="9">The sequence shown here is derived from an EMBL/GenBank/DDBJ whole genome shotgun (WGS) entry which is preliminary data.</text>
</comment>
<comment type="similarity">
    <text evidence="2">Belongs to the major facilitator superfamily. Nitrate/nitrite porter (TC 2.A.1.8) family.</text>
</comment>
<organism evidence="9 10">
    <name type="scientific">Acidithiobacillus ferriphilus</name>
    <dbReference type="NCBI Taxonomy" id="1689834"/>
    <lineage>
        <taxon>Bacteria</taxon>
        <taxon>Pseudomonadati</taxon>
        <taxon>Pseudomonadota</taxon>
        <taxon>Acidithiobacillia</taxon>
        <taxon>Acidithiobacillales</taxon>
        <taxon>Acidithiobacillaceae</taxon>
        <taxon>Acidithiobacillus</taxon>
    </lineage>
</organism>
<evidence type="ECO:0000313" key="9">
    <source>
        <dbReference type="EMBL" id="MEB8512795.1"/>
    </source>
</evidence>
<evidence type="ECO:0000256" key="3">
    <source>
        <dbReference type="ARBA" id="ARBA00022692"/>
    </source>
</evidence>
<evidence type="ECO:0000256" key="5">
    <source>
        <dbReference type="ARBA" id="ARBA00023063"/>
    </source>
</evidence>
<evidence type="ECO:0000256" key="6">
    <source>
        <dbReference type="ARBA" id="ARBA00023136"/>
    </source>
</evidence>
<feature type="transmembrane region" description="Helical" evidence="7">
    <location>
        <begin position="145"/>
        <end position="171"/>
    </location>
</feature>
<keyword evidence="6 7" id="KW-0472">Membrane</keyword>
<reference evidence="9 10" key="1">
    <citation type="submission" date="2022-11" db="EMBL/GenBank/DDBJ databases">
        <title>Comparative genomics analysis of Acidithiobacillus ferriphilus.</title>
        <authorList>
            <person name="Ma L."/>
        </authorList>
    </citation>
    <scope>NUCLEOTIDE SEQUENCE [LARGE SCALE GENOMIC DNA]</scope>
    <source>
        <strain evidence="9 10">DY15</strain>
    </source>
</reference>
<feature type="transmembrane region" description="Helical" evidence="7">
    <location>
        <begin position="385"/>
        <end position="404"/>
    </location>
</feature>
<dbReference type="InterPro" id="IPR020846">
    <property type="entry name" value="MFS_dom"/>
</dbReference>
<protein>
    <submittedName>
        <fullName evidence="9">MFS transporter</fullName>
    </submittedName>
</protein>
<dbReference type="Pfam" id="PF07690">
    <property type="entry name" value="MFS_1"/>
    <property type="match status" value="1"/>
</dbReference>
<evidence type="ECO:0000256" key="1">
    <source>
        <dbReference type="ARBA" id="ARBA00004141"/>
    </source>
</evidence>
<keyword evidence="5" id="KW-0534">Nitrate assimilation</keyword>
<keyword evidence="3 7" id="KW-0812">Transmembrane</keyword>
<gene>
    <name evidence="9" type="ORF">OW717_01910</name>
</gene>
<feature type="transmembrane region" description="Helical" evidence="7">
    <location>
        <begin position="80"/>
        <end position="99"/>
    </location>
</feature>
<evidence type="ECO:0000256" key="4">
    <source>
        <dbReference type="ARBA" id="ARBA00022989"/>
    </source>
</evidence>
<feature type="transmembrane region" description="Helical" evidence="7">
    <location>
        <begin position="177"/>
        <end position="201"/>
    </location>
</feature>
<name>A0ABU6FL67_9PROT</name>
<accession>A0ABU6FL67</accession>
<feature type="transmembrane region" description="Helical" evidence="7">
    <location>
        <begin position="353"/>
        <end position="373"/>
    </location>
</feature>
<dbReference type="RefSeq" id="WP_226859706.1">
    <property type="nucleotide sequence ID" value="NZ_JAAZUA010000040.1"/>
</dbReference>
<proteinExistence type="inferred from homology"/>
<dbReference type="EMBL" id="JAQGFR010000044">
    <property type="protein sequence ID" value="MEB8512795.1"/>
    <property type="molecule type" value="Genomic_DNA"/>
</dbReference>
<feature type="transmembrane region" description="Helical" evidence="7">
    <location>
        <begin position="424"/>
        <end position="443"/>
    </location>
</feature>
<comment type="subcellular location">
    <subcellularLocation>
        <location evidence="1">Membrane</location>
        <topology evidence="1">Multi-pass membrane protein</topology>
    </subcellularLocation>
</comment>
<sequence length="456" mass="48521">MAQLVDDTTILAKSPIVFYPESTVGISIRNCMPSYKPAKGSPNAALWGATLGFFIGFGAVSLFGPTAAAFKTVMHLTPSMMGILVAIPMLTGSLLRIPFGAWVDREGGTRPFIILLSLALLGLLGLYTVLLTLYPDRLGPAAYPLILFLGALAGCGIATFSVGIGQVAYWFPIQQQGRALAIFAGLGNASPALSTVFLPWVTNRWGLSPAYLAYIRLGHNAWHFQFRHQGASVVDATQGAKTEGEELFPHDSAIEGLKLAARTWQTWPLVLLYFTTFGGFLALTAWLPTYGHELFHLPLGTATLIAAGFALFSSLIRIPGGIWSDRWGGEPVAVISLFCLLLGAAITSFSDTLFLSIPGLLLIAAGMGVNNAAVFKMVPQYVGKAVGSAAGWVGGLGAFGGFAVPPLLGWFAERWGTIGYARGFLVYVVLAIASLGLAAWLHFPEQKRTFSVKTSS</sequence>
<dbReference type="InterPro" id="IPR036259">
    <property type="entry name" value="MFS_trans_sf"/>
</dbReference>
<dbReference type="Gene3D" id="1.20.1250.20">
    <property type="entry name" value="MFS general substrate transporter like domains"/>
    <property type="match status" value="2"/>
</dbReference>
<evidence type="ECO:0000313" key="10">
    <source>
        <dbReference type="Proteomes" id="UP001308776"/>
    </source>
</evidence>
<dbReference type="InterPro" id="IPR044772">
    <property type="entry name" value="NO3_transporter"/>
</dbReference>
<dbReference type="PROSITE" id="PS50850">
    <property type="entry name" value="MFS"/>
    <property type="match status" value="1"/>
</dbReference>
<feature type="transmembrane region" description="Helical" evidence="7">
    <location>
        <begin position="328"/>
        <end position="347"/>
    </location>
</feature>
<dbReference type="InterPro" id="IPR011701">
    <property type="entry name" value="MFS"/>
</dbReference>
<keyword evidence="4 7" id="KW-1133">Transmembrane helix</keyword>
<feature type="transmembrane region" description="Helical" evidence="7">
    <location>
        <begin position="294"/>
        <end position="316"/>
    </location>
</feature>
<feature type="domain" description="Major facilitator superfamily (MFS) profile" evidence="8">
    <location>
        <begin position="265"/>
        <end position="456"/>
    </location>
</feature>
<dbReference type="PANTHER" id="PTHR23515">
    <property type="entry name" value="HIGH-AFFINITY NITRATE TRANSPORTER 2.3"/>
    <property type="match status" value="1"/>
</dbReference>
<evidence type="ECO:0000256" key="2">
    <source>
        <dbReference type="ARBA" id="ARBA00008432"/>
    </source>
</evidence>
<evidence type="ECO:0000259" key="8">
    <source>
        <dbReference type="PROSITE" id="PS50850"/>
    </source>
</evidence>
<feature type="transmembrane region" description="Helical" evidence="7">
    <location>
        <begin position="44"/>
        <end position="68"/>
    </location>
</feature>
<feature type="transmembrane region" description="Helical" evidence="7">
    <location>
        <begin position="267"/>
        <end position="288"/>
    </location>
</feature>